<sequence length="540" mass="56103">MTRTRVSIWAYAVVALLLTVPATVAISRADTGIVRTATVVSGVPVTVLAPDGAVGKLPGVVVAHGFASSSTIMESLGVSLARAGYVVAMPDFRGHGENAAPLPLGPDGTVRADVLQDDLSVVVDWLALQPEVDPEHLGLVGHSMGAGAVVRFAVADATGPQRIDATVAVSLPSADDVPVGDVAVPRDLLLMWGSAERPIFEAAGEEALKAGYPEGVVGQSYGSGADGTARGTFVVPGVEHIGIVFSPVAAQQMVDWLDSTVAVGSTGHTVAPDSKVLWLLVLLAGATVGFVPLARLAFGARRAEPSEHAPVVRARWVIPATVASALVASLGGALLAGRPALLPLSVADYTVVWFGVAGLVGWLIAWWLGRRGATGKSVDVPGDETEAADSRPRGVGRQVLATLALTAYLVAVLALASQHTWSDFAVVGARRWVLPVVEVTMIVFFWADERLVARPSRGRRILLVTANRVIVVVALMLAVAWLGAPGVLILWVPLVALFFVLLAVCAHVVSGLTRERWAPAVVQAIPLAYVIATAFPLIGS</sequence>
<feature type="transmembrane region" description="Helical" evidence="1">
    <location>
        <begin position="276"/>
        <end position="296"/>
    </location>
</feature>
<dbReference type="InterPro" id="IPR022742">
    <property type="entry name" value="Hydrolase_4"/>
</dbReference>
<dbReference type="Gene3D" id="3.40.50.1820">
    <property type="entry name" value="alpha/beta hydrolase"/>
    <property type="match status" value="1"/>
</dbReference>
<dbReference type="EMBL" id="CAFBNF010000042">
    <property type="protein sequence ID" value="CAB4936605.1"/>
    <property type="molecule type" value="Genomic_DNA"/>
</dbReference>
<accession>A0A6J7J077</accession>
<feature type="transmembrane region" description="Helical" evidence="1">
    <location>
        <begin position="517"/>
        <end position="538"/>
    </location>
</feature>
<proteinExistence type="predicted"/>
<keyword evidence="1" id="KW-1133">Transmembrane helix</keyword>
<evidence type="ECO:0000313" key="3">
    <source>
        <dbReference type="EMBL" id="CAB4936605.1"/>
    </source>
</evidence>
<name>A0A6J7J077_9ZZZZ</name>
<evidence type="ECO:0000259" key="2">
    <source>
        <dbReference type="Pfam" id="PF12146"/>
    </source>
</evidence>
<feature type="domain" description="Serine aminopeptidase S33" evidence="2">
    <location>
        <begin position="60"/>
        <end position="169"/>
    </location>
</feature>
<dbReference type="Pfam" id="PF12146">
    <property type="entry name" value="Hydrolase_4"/>
    <property type="match status" value="1"/>
</dbReference>
<dbReference type="AlphaFoldDB" id="A0A6J7J077"/>
<organism evidence="3">
    <name type="scientific">freshwater metagenome</name>
    <dbReference type="NCBI Taxonomy" id="449393"/>
    <lineage>
        <taxon>unclassified sequences</taxon>
        <taxon>metagenomes</taxon>
        <taxon>ecological metagenomes</taxon>
    </lineage>
</organism>
<dbReference type="InterPro" id="IPR050261">
    <property type="entry name" value="FrsA_esterase"/>
</dbReference>
<feature type="transmembrane region" description="Helical" evidence="1">
    <location>
        <begin position="349"/>
        <end position="368"/>
    </location>
</feature>
<feature type="transmembrane region" description="Helical" evidence="1">
    <location>
        <begin position="460"/>
        <end position="482"/>
    </location>
</feature>
<gene>
    <name evidence="3" type="ORF">UFOPK3773_00574</name>
</gene>
<dbReference type="SUPFAM" id="SSF53474">
    <property type="entry name" value="alpha/beta-Hydrolases"/>
    <property type="match status" value="1"/>
</dbReference>
<keyword evidence="1" id="KW-0472">Membrane</keyword>
<keyword evidence="1" id="KW-0812">Transmembrane</keyword>
<feature type="transmembrane region" description="Helical" evidence="1">
    <location>
        <begin position="399"/>
        <end position="417"/>
    </location>
</feature>
<evidence type="ECO:0000256" key="1">
    <source>
        <dbReference type="SAM" id="Phobius"/>
    </source>
</evidence>
<reference evidence="3" key="1">
    <citation type="submission" date="2020-05" db="EMBL/GenBank/DDBJ databases">
        <authorList>
            <person name="Chiriac C."/>
            <person name="Salcher M."/>
            <person name="Ghai R."/>
            <person name="Kavagutti S V."/>
        </authorList>
    </citation>
    <scope>NUCLEOTIDE SEQUENCE</scope>
</reference>
<protein>
    <submittedName>
        <fullName evidence="3">Unannotated protein</fullName>
    </submittedName>
</protein>
<feature type="transmembrane region" description="Helical" evidence="1">
    <location>
        <begin position="429"/>
        <end position="448"/>
    </location>
</feature>
<dbReference type="InterPro" id="IPR029058">
    <property type="entry name" value="AB_hydrolase_fold"/>
</dbReference>
<feature type="transmembrane region" description="Helical" evidence="1">
    <location>
        <begin position="488"/>
        <end position="510"/>
    </location>
</feature>
<feature type="transmembrane region" description="Helical" evidence="1">
    <location>
        <begin position="316"/>
        <end position="337"/>
    </location>
</feature>
<dbReference type="PANTHER" id="PTHR22946">
    <property type="entry name" value="DIENELACTONE HYDROLASE DOMAIN-CONTAINING PROTEIN-RELATED"/>
    <property type="match status" value="1"/>
</dbReference>